<reference evidence="4" key="1">
    <citation type="journal article" date="2019" name="Int. J. Syst. Evol. Microbiol.">
        <title>The Global Catalogue of Microorganisms (GCM) 10K type strain sequencing project: providing services to taxonomists for standard genome sequencing and annotation.</title>
        <authorList>
            <consortium name="The Broad Institute Genomics Platform"/>
            <consortium name="The Broad Institute Genome Sequencing Center for Infectious Disease"/>
            <person name="Wu L."/>
            <person name="Ma J."/>
        </authorList>
    </citation>
    <scope>NUCLEOTIDE SEQUENCE [LARGE SCALE GENOMIC DNA]</scope>
    <source>
        <strain evidence="4">JCM 17933</strain>
    </source>
</reference>
<dbReference type="EMBL" id="BAABHF010000010">
    <property type="protein sequence ID" value="GAA4487246.1"/>
    <property type="molecule type" value="Genomic_DNA"/>
</dbReference>
<keyword evidence="4" id="KW-1185">Reference proteome</keyword>
<dbReference type="RefSeq" id="WP_345458975.1">
    <property type="nucleotide sequence ID" value="NZ_BAABHF010000010.1"/>
</dbReference>
<comment type="caution">
    <text evidence="3">The sequence shown here is derived from an EMBL/GenBank/DDBJ whole genome shotgun (WGS) entry which is preliminary data.</text>
</comment>
<keyword evidence="2" id="KW-0812">Transmembrane</keyword>
<organism evidence="3 4">
    <name type="scientific">Actinoallomurus oryzae</name>
    <dbReference type="NCBI Taxonomy" id="502180"/>
    <lineage>
        <taxon>Bacteria</taxon>
        <taxon>Bacillati</taxon>
        <taxon>Actinomycetota</taxon>
        <taxon>Actinomycetes</taxon>
        <taxon>Streptosporangiales</taxon>
        <taxon>Thermomonosporaceae</taxon>
        <taxon>Actinoallomurus</taxon>
    </lineage>
</organism>
<name>A0ABP8PGV3_9ACTN</name>
<evidence type="ECO:0000256" key="1">
    <source>
        <dbReference type="SAM" id="MobiDB-lite"/>
    </source>
</evidence>
<evidence type="ECO:0000313" key="3">
    <source>
        <dbReference type="EMBL" id="GAA4487246.1"/>
    </source>
</evidence>
<protein>
    <recommendedName>
        <fullName evidence="5">DUF3040 domain-containing protein</fullName>
    </recommendedName>
</protein>
<feature type="compositionally biased region" description="Low complexity" evidence="1">
    <location>
        <begin position="97"/>
        <end position="113"/>
    </location>
</feature>
<keyword evidence="2" id="KW-1133">Transmembrane helix</keyword>
<accession>A0ABP8PGV3</accession>
<sequence length="143" mass="15080">MDDDLENLLVEHYRRAAEEIEPDAGLIDRYRNAGRPERGSWTRLGPLAVAAAVALVVLAGLLLWPRHRAAVPIGPPSPTGRPSTSSTPSVPPPVLKPPVVRRTPTPRPSGSVTAPSVPRATPSRRGAGQSSSSARTASASTMR</sequence>
<feature type="transmembrane region" description="Helical" evidence="2">
    <location>
        <begin position="44"/>
        <end position="64"/>
    </location>
</feature>
<dbReference type="Proteomes" id="UP001500503">
    <property type="component" value="Unassembled WGS sequence"/>
</dbReference>
<feature type="compositionally biased region" description="Low complexity" evidence="1">
    <location>
        <begin position="123"/>
        <end position="143"/>
    </location>
</feature>
<feature type="region of interest" description="Disordered" evidence="1">
    <location>
        <begin position="69"/>
        <end position="143"/>
    </location>
</feature>
<proteinExistence type="predicted"/>
<gene>
    <name evidence="3" type="ORF">GCM10023191_014880</name>
</gene>
<evidence type="ECO:0000313" key="4">
    <source>
        <dbReference type="Proteomes" id="UP001500503"/>
    </source>
</evidence>
<evidence type="ECO:0008006" key="5">
    <source>
        <dbReference type="Google" id="ProtNLM"/>
    </source>
</evidence>
<evidence type="ECO:0000256" key="2">
    <source>
        <dbReference type="SAM" id="Phobius"/>
    </source>
</evidence>
<keyword evidence="2" id="KW-0472">Membrane</keyword>